<reference evidence="1 2" key="1">
    <citation type="submission" date="2018-02" db="EMBL/GenBank/DDBJ databases">
        <title>Complete genome of Nitrosopumilus ureaphilus PS0.</title>
        <authorList>
            <person name="Qin W."/>
            <person name="Zheng Y."/>
            <person name="Stahl D.A."/>
        </authorList>
    </citation>
    <scope>NUCLEOTIDE SEQUENCE [LARGE SCALE GENOMIC DNA]</scope>
    <source>
        <strain evidence="1 2">PS0</strain>
    </source>
</reference>
<organism evidence="1 2">
    <name type="scientific">Nitrosopumilus ureiphilus</name>
    <dbReference type="NCBI Taxonomy" id="1470067"/>
    <lineage>
        <taxon>Archaea</taxon>
        <taxon>Nitrososphaerota</taxon>
        <taxon>Nitrososphaeria</taxon>
        <taxon>Nitrosopumilales</taxon>
        <taxon>Nitrosopumilaceae</taxon>
        <taxon>Nitrosopumilus</taxon>
    </lineage>
</organism>
<dbReference type="SUPFAM" id="SSF55486">
    <property type="entry name" value="Metalloproteases ('zincins'), catalytic domain"/>
    <property type="match status" value="1"/>
</dbReference>
<dbReference type="GO" id="GO:0008237">
    <property type="term" value="F:metallopeptidase activity"/>
    <property type="evidence" value="ECO:0007669"/>
    <property type="project" value="InterPro"/>
</dbReference>
<dbReference type="EMBL" id="CP026995">
    <property type="protein sequence ID" value="QLH07133.1"/>
    <property type="molecule type" value="Genomic_DNA"/>
</dbReference>
<dbReference type="AlphaFoldDB" id="A0A7D5M5N6"/>
<accession>A0A7D5M5N6</accession>
<evidence type="ECO:0008006" key="3">
    <source>
        <dbReference type="Google" id="ProtNLM"/>
    </source>
</evidence>
<dbReference type="InterPro" id="IPR024079">
    <property type="entry name" value="MetalloPept_cat_dom_sf"/>
</dbReference>
<evidence type="ECO:0000313" key="1">
    <source>
        <dbReference type="EMBL" id="QLH07133.1"/>
    </source>
</evidence>
<gene>
    <name evidence="1" type="ORF">C5F50_08645</name>
</gene>
<dbReference type="KEGG" id="nue:C5F50_08645"/>
<protein>
    <recommendedName>
        <fullName evidence="3">Peptidase M12B domain-containing protein</fullName>
    </recommendedName>
</protein>
<dbReference type="Pfam" id="PF13688">
    <property type="entry name" value="Reprolysin_5"/>
    <property type="match status" value="1"/>
</dbReference>
<name>A0A7D5M5N6_9ARCH</name>
<keyword evidence="2" id="KW-1185">Reference proteome</keyword>
<evidence type="ECO:0000313" key="2">
    <source>
        <dbReference type="Proteomes" id="UP000509478"/>
    </source>
</evidence>
<dbReference type="Proteomes" id="UP000509478">
    <property type="component" value="Chromosome"/>
</dbReference>
<sequence length="91" mass="9950">MGLLYNDLYNRWVDDTRQRHLVHLASGKSLSGESGVAAQLGIANPKQNGYGLSEQDPNHSSYFRNTLFAHEIGHNFGAIHDAQGLSNGDTP</sequence>
<proteinExistence type="predicted"/>
<dbReference type="Gene3D" id="3.40.390.10">
    <property type="entry name" value="Collagenase (Catalytic Domain)"/>
    <property type="match status" value="1"/>
</dbReference>